<evidence type="ECO:0000313" key="2">
    <source>
        <dbReference type="Proteomes" id="UP001206483"/>
    </source>
</evidence>
<dbReference type="Proteomes" id="UP001206483">
    <property type="component" value="Unassembled WGS sequence"/>
</dbReference>
<dbReference type="EMBL" id="JAMZDX010000004">
    <property type="protein sequence ID" value="MCP2311237.1"/>
    <property type="molecule type" value="Genomic_DNA"/>
</dbReference>
<protein>
    <submittedName>
        <fullName evidence="1">Uncharacterized protein</fullName>
    </submittedName>
</protein>
<dbReference type="RefSeq" id="WP_253799868.1">
    <property type="nucleotide sequence ID" value="NZ_BAAAUB010000107.1"/>
</dbReference>
<organism evidence="1 2">
    <name type="scientific">Kitasatospora paracochleata</name>
    <dbReference type="NCBI Taxonomy" id="58354"/>
    <lineage>
        <taxon>Bacteria</taxon>
        <taxon>Bacillati</taxon>
        <taxon>Actinomycetota</taxon>
        <taxon>Actinomycetes</taxon>
        <taxon>Kitasatosporales</taxon>
        <taxon>Streptomycetaceae</taxon>
        <taxon>Kitasatospora</taxon>
    </lineage>
</organism>
<evidence type="ECO:0000313" key="1">
    <source>
        <dbReference type="EMBL" id="MCP2311237.1"/>
    </source>
</evidence>
<name>A0ABT1J1D4_9ACTN</name>
<proteinExistence type="predicted"/>
<accession>A0ABT1J1D4</accession>
<reference evidence="1 2" key="1">
    <citation type="submission" date="2022-06" db="EMBL/GenBank/DDBJ databases">
        <title>Sequencing the genomes of 1000 actinobacteria strains.</title>
        <authorList>
            <person name="Klenk H.-P."/>
        </authorList>
    </citation>
    <scope>NUCLEOTIDE SEQUENCE [LARGE SCALE GENOMIC DNA]</scope>
    <source>
        <strain evidence="1 2">DSM 41656</strain>
    </source>
</reference>
<sequence>MLLTWIAEIADEPLALNPADRREEWGTNTWLILADHEDRAAVTAPAVVAAFERTADTLRTRIRATHHTGPATFYVWHDVQADQLRCCTGSVPADDLPFGSAYTPTDDLHPIVERFLTGTRPNLTPFPVWTRAVGTDPTGR</sequence>
<keyword evidence="2" id="KW-1185">Reference proteome</keyword>
<gene>
    <name evidence="1" type="ORF">FHR36_004400</name>
</gene>
<comment type="caution">
    <text evidence="1">The sequence shown here is derived from an EMBL/GenBank/DDBJ whole genome shotgun (WGS) entry which is preliminary data.</text>
</comment>